<evidence type="ECO:0000256" key="3">
    <source>
        <dbReference type="ARBA" id="ARBA00013194"/>
    </source>
</evidence>
<dbReference type="GO" id="GO:0015031">
    <property type="term" value="P:protein transport"/>
    <property type="evidence" value="ECO:0007669"/>
    <property type="project" value="InterPro"/>
</dbReference>
<dbReference type="Pfam" id="PF05697">
    <property type="entry name" value="Trigger_N"/>
    <property type="match status" value="1"/>
</dbReference>
<dbReference type="GO" id="GO:0051083">
    <property type="term" value="P:'de novo' cotranslational protein folding"/>
    <property type="evidence" value="ECO:0007669"/>
    <property type="project" value="TreeGrafter"/>
</dbReference>
<dbReference type="PANTHER" id="PTHR30560">
    <property type="entry name" value="TRIGGER FACTOR CHAPERONE AND PEPTIDYL-PROLYL CIS/TRANS ISOMERASE"/>
    <property type="match status" value="1"/>
</dbReference>
<comment type="similarity">
    <text evidence="2">Belongs to the FKBP-type PPIase family. Tig subfamily.</text>
</comment>
<evidence type="ECO:0000259" key="9">
    <source>
        <dbReference type="Pfam" id="PF05697"/>
    </source>
</evidence>
<evidence type="ECO:0000256" key="6">
    <source>
        <dbReference type="ARBA" id="ARBA00023235"/>
    </source>
</evidence>
<keyword evidence="6" id="KW-0413">Isomerase</keyword>
<dbReference type="InterPro" id="IPR005215">
    <property type="entry name" value="Trig_fac"/>
</dbReference>
<feature type="domain" description="Trigger factor C-terminal" evidence="10">
    <location>
        <begin position="409"/>
        <end position="566"/>
    </location>
</feature>
<dbReference type="SUPFAM" id="SSF54534">
    <property type="entry name" value="FKBP-like"/>
    <property type="match status" value="1"/>
</dbReference>
<sequence>MELSVSSTSPALLKLNHHFLSKNYLPIKIPSLHFANDKKLPSFYRQTKRPSFLRKFASPASSSIAVGPSNDRLPADIKVTETQEPNSRVRLSVEVPPAVCEDCYKRVMSEFTKQAKVPGFRPGKDVPESILLSYVGKQNVQKATVESILKRTLPHAMSSVTGRALRDSVQIATKFTDMEKTYLSLNSLRYDVVVDVAPEVIWIPENGYRDLKIVVEIDSEIDAQRASEQELRQRHKSLGSMRIITDRGLQVINILIYSPSLLLLLVKVYLTLHGMIQDINKRVYAISSKCNTREKNLYQIGDVAVLDVSATKIDKDESNVQNIPAAESKGFHFDTELCDRVIPGFLDSIIGIQRGETKSFPLVFPESWKQENLRGVHAQFTVECKELFYRDLPELDDSFADKLLPGCTTLQQVKESLLQKFLEVEQTAREQATDNAILDQLCKMVEIDIPQSLFEEQGRQLYGAKLLQIQANMKLNEQQLASLSSPKAVNEFLENQKENITRVIKQNLAVGDIFKRENLQFSTEDLVKEVENSIAEFKRHKQEYNEERVEEQVQEVLEGAKVLEWLREHSEIQYISR</sequence>
<dbReference type="InterPro" id="IPR037041">
    <property type="entry name" value="Trigger_fac_C_sf"/>
</dbReference>
<dbReference type="Gene3D" id="3.30.70.1050">
    <property type="entry name" value="Trigger factor ribosome-binding domain"/>
    <property type="match status" value="1"/>
</dbReference>
<accession>A0A8T2X4Y7</accession>
<evidence type="ECO:0000313" key="11">
    <source>
        <dbReference type="EMBL" id="KAH8487077.1"/>
    </source>
</evidence>
<dbReference type="SUPFAM" id="SSF109998">
    <property type="entry name" value="Triger factor/SurA peptide-binding domain-like"/>
    <property type="match status" value="1"/>
</dbReference>
<dbReference type="FunFam" id="3.30.70.1050:FF:000004">
    <property type="entry name" value="Trigger factor"/>
    <property type="match status" value="1"/>
</dbReference>
<reference evidence="11" key="1">
    <citation type="journal article" date="2021" name="J. Hered.">
        <title>Genome Assembly of Salicaceae Populus deltoides (Eastern Cottonwood) I-69 Based on Nanopore Sequencing and Hi-C Technologies.</title>
        <authorList>
            <person name="Bai S."/>
            <person name="Wu H."/>
            <person name="Zhang J."/>
            <person name="Pan Z."/>
            <person name="Zhao W."/>
            <person name="Li Z."/>
            <person name="Tong C."/>
        </authorList>
    </citation>
    <scope>NUCLEOTIDE SEQUENCE</scope>
    <source>
        <tissue evidence="11">Leaf</tissue>
    </source>
</reference>
<evidence type="ECO:0000256" key="7">
    <source>
        <dbReference type="ARBA" id="ARBA00024849"/>
    </source>
</evidence>
<evidence type="ECO:0000313" key="12">
    <source>
        <dbReference type="Proteomes" id="UP000807159"/>
    </source>
</evidence>
<evidence type="ECO:0000259" key="10">
    <source>
        <dbReference type="Pfam" id="PF05698"/>
    </source>
</evidence>
<name>A0A8T2X4Y7_POPDE</name>
<dbReference type="InterPro" id="IPR008880">
    <property type="entry name" value="Trigger_fac_C"/>
</dbReference>
<dbReference type="Proteomes" id="UP000807159">
    <property type="component" value="Chromosome 15"/>
</dbReference>
<dbReference type="InterPro" id="IPR036611">
    <property type="entry name" value="Trigger_fac_ribosome-bd_sf"/>
</dbReference>
<dbReference type="Pfam" id="PF05698">
    <property type="entry name" value="Trigger_C"/>
    <property type="match status" value="1"/>
</dbReference>
<keyword evidence="8" id="KW-0175">Coiled coil</keyword>
<evidence type="ECO:0000256" key="1">
    <source>
        <dbReference type="ARBA" id="ARBA00000971"/>
    </source>
</evidence>
<dbReference type="GO" id="GO:0003755">
    <property type="term" value="F:peptidyl-prolyl cis-trans isomerase activity"/>
    <property type="evidence" value="ECO:0007669"/>
    <property type="project" value="UniProtKB-KW"/>
</dbReference>
<dbReference type="InterPro" id="IPR027304">
    <property type="entry name" value="Trigger_fact/SurA_dom_sf"/>
</dbReference>
<dbReference type="EC" id="5.2.1.8" evidence="3"/>
<evidence type="ECO:0000256" key="5">
    <source>
        <dbReference type="ARBA" id="ARBA00023186"/>
    </source>
</evidence>
<dbReference type="GO" id="GO:0043022">
    <property type="term" value="F:ribosome binding"/>
    <property type="evidence" value="ECO:0007669"/>
    <property type="project" value="TreeGrafter"/>
</dbReference>
<feature type="coiled-coil region" evidence="8">
    <location>
        <begin position="527"/>
        <end position="554"/>
    </location>
</feature>
<protein>
    <recommendedName>
        <fullName evidence="3">peptidylprolyl isomerase</fullName>
        <ecNumber evidence="3">5.2.1.8</ecNumber>
    </recommendedName>
</protein>
<evidence type="ECO:0000256" key="8">
    <source>
        <dbReference type="SAM" id="Coils"/>
    </source>
</evidence>
<gene>
    <name evidence="11" type="ORF">H0E87_025886</name>
</gene>
<evidence type="ECO:0000256" key="2">
    <source>
        <dbReference type="ARBA" id="ARBA00005464"/>
    </source>
</evidence>
<comment type="catalytic activity">
    <reaction evidence="1">
        <text>[protein]-peptidylproline (omega=180) = [protein]-peptidylproline (omega=0)</text>
        <dbReference type="Rhea" id="RHEA:16237"/>
        <dbReference type="Rhea" id="RHEA-COMP:10747"/>
        <dbReference type="Rhea" id="RHEA-COMP:10748"/>
        <dbReference type="ChEBI" id="CHEBI:83833"/>
        <dbReference type="ChEBI" id="CHEBI:83834"/>
        <dbReference type="EC" id="5.2.1.8"/>
    </reaction>
</comment>
<dbReference type="Gene3D" id="1.10.3120.10">
    <property type="entry name" value="Trigger factor, C-terminal domain"/>
    <property type="match status" value="1"/>
</dbReference>
<dbReference type="HAMAP" id="MF_00303">
    <property type="entry name" value="Trigger_factor_Tig"/>
    <property type="match status" value="1"/>
</dbReference>
<dbReference type="PANTHER" id="PTHR30560:SF3">
    <property type="entry name" value="TRIGGER FACTOR-LIKE PROTEIN TIG, CHLOROPLASTIC"/>
    <property type="match status" value="1"/>
</dbReference>
<comment type="caution">
    <text evidence="11">The sequence shown here is derived from an EMBL/GenBank/DDBJ whole genome shotgun (WGS) entry which is preliminary data.</text>
</comment>
<dbReference type="EMBL" id="JACEGQ020000015">
    <property type="protein sequence ID" value="KAH8487077.1"/>
    <property type="molecule type" value="Genomic_DNA"/>
</dbReference>
<dbReference type="AlphaFoldDB" id="A0A8T2X4Y7"/>
<dbReference type="InterPro" id="IPR046357">
    <property type="entry name" value="PPIase_dom_sf"/>
</dbReference>
<proteinExistence type="inferred from homology"/>
<keyword evidence="12" id="KW-1185">Reference proteome</keyword>
<dbReference type="FunFam" id="3.10.50.40:FF:000001">
    <property type="entry name" value="Trigger factor"/>
    <property type="match status" value="1"/>
</dbReference>
<keyword evidence="4" id="KW-0697">Rotamase</keyword>
<dbReference type="Gene3D" id="3.10.50.40">
    <property type="match status" value="1"/>
</dbReference>
<dbReference type="InterPro" id="IPR008881">
    <property type="entry name" value="Trigger_fac_ribosome-bd_bac"/>
</dbReference>
<dbReference type="GO" id="GO:0043335">
    <property type="term" value="P:protein unfolding"/>
    <property type="evidence" value="ECO:0007669"/>
    <property type="project" value="TreeGrafter"/>
</dbReference>
<dbReference type="SUPFAM" id="SSF102735">
    <property type="entry name" value="Trigger factor ribosome-binding domain"/>
    <property type="match status" value="1"/>
</dbReference>
<dbReference type="FunFam" id="1.10.3120.10:FF:000004">
    <property type="entry name" value="Chloroplast trigger factor"/>
    <property type="match status" value="1"/>
</dbReference>
<dbReference type="GO" id="GO:0044183">
    <property type="term" value="F:protein folding chaperone"/>
    <property type="evidence" value="ECO:0007669"/>
    <property type="project" value="TreeGrafter"/>
</dbReference>
<comment type="function">
    <text evidence="7">Involved in protein export. Acts as a chaperone by maintaining the newly synthesized protein in an open conformation. Functions as a peptidyl-prolyl cis-trans isomerase.</text>
</comment>
<organism evidence="11 12">
    <name type="scientific">Populus deltoides</name>
    <name type="common">Eastern poplar</name>
    <name type="synonym">Eastern cottonwood</name>
    <dbReference type="NCBI Taxonomy" id="3696"/>
    <lineage>
        <taxon>Eukaryota</taxon>
        <taxon>Viridiplantae</taxon>
        <taxon>Streptophyta</taxon>
        <taxon>Embryophyta</taxon>
        <taxon>Tracheophyta</taxon>
        <taxon>Spermatophyta</taxon>
        <taxon>Magnoliopsida</taxon>
        <taxon>eudicotyledons</taxon>
        <taxon>Gunneridae</taxon>
        <taxon>Pentapetalae</taxon>
        <taxon>rosids</taxon>
        <taxon>fabids</taxon>
        <taxon>Malpighiales</taxon>
        <taxon>Salicaceae</taxon>
        <taxon>Saliceae</taxon>
        <taxon>Populus</taxon>
    </lineage>
</organism>
<evidence type="ECO:0000256" key="4">
    <source>
        <dbReference type="ARBA" id="ARBA00023110"/>
    </source>
</evidence>
<keyword evidence="5" id="KW-0143">Chaperone</keyword>
<feature type="domain" description="Trigger factor ribosome-binding bacterial" evidence="9">
    <location>
        <begin position="78"/>
        <end position="215"/>
    </location>
</feature>